<dbReference type="EMBL" id="FLRH01000003">
    <property type="protein sequence ID" value="SBT63225.1"/>
    <property type="molecule type" value="Genomic_DNA"/>
</dbReference>
<feature type="transmembrane region" description="Helical" evidence="1">
    <location>
        <begin position="74"/>
        <end position="93"/>
    </location>
</feature>
<proteinExistence type="predicted"/>
<organism evidence="3 4">
    <name type="scientific">Micromonospora sediminicola</name>
    <dbReference type="NCBI Taxonomy" id="946078"/>
    <lineage>
        <taxon>Bacteria</taxon>
        <taxon>Bacillati</taxon>
        <taxon>Actinomycetota</taxon>
        <taxon>Actinomycetes</taxon>
        <taxon>Micromonosporales</taxon>
        <taxon>Micromonosporaceae</taxon>
        <taxon>Micromonospora</taxon>
    </lineage>
</organism>
<keyword evidence="1" id="KW-0472">Membrane</keyword>
<keyword evidence="4" id="KW-1185">Reference proteome</keyword>
<evidence type="ECO:0000313" key="4">
    <source>
        <dbReference type="Proteomes" id="UP000199558"/>
    </source>
</evidence>
<evidence type="ECO:0000313" key="3">
    <source>
        <dbReference type="EMBL" id="SBT63225.1"/>
    </source>
</evidence>
<dbReference type="RefSeq" id="WP_091565416.1">
    <property type="nucleotide sequence ID" value="NZ_FLRH01000003.1"/>
</dbReference>
<gene>
    <name evidence="3" type="ORF">GA0070622_0169</name>
</gene>
<keyword evidence="2" id="KW-0732">Signal</keyword>
<feature type="signal peptide" evidence="2">
    <location>
        <begin position="1"/>
        <end position="27"/>
    </location>
</feature>
<evidence type="ECO:0000256" key="2">
    <source>
        <dbReference type="SAM" id="SignalP"/>
    </source>
</evidence>
<dbReference type="InterPro" id="IPR045770">
    <property type="entry name" value="DUF6223"/>
</dbReference>
<feature type="chain" id="PRO_5039158518" description="Major facilitator superfamily (MFS) profile domain-containing protein" evidence="2">
    <location>
        <begin position="28"/>
        <end position="132"/>
    </location>
</feature>
<evidence type="ECO:0000256" key="1">
    <source>
        <dbReference type="SAM" id="Phobius"/>
    </source>
</evidence>
<evidence type="ECO:0008006" key="5">
    <source>
        <dbReference type="Google" id="ProtNLM"/>
    </source>
</evidence>
<reference evidence="4" key="1">
    <citation type="submission" date="2016-06" db="EMBL/GenBank/DDBJ databases">
        <authorList>
            <person name="Varghese N."/>
            <person name="Submissions Spin"/>
        </authorList>
    </citation>
    <scope>NUCLEOTIDE SEQUENCE [LARGE SCALE GENOMIC DNA]</scope>
    <source>
        <strain evidence="4">DSM 45794</strain>
    </source>
</reference>
<protein>
    <recommendedName>
        <fullName evidence="5">Major facilitator superfamily (MFS) profile domain-containing protein</fullName>
    </recommendedName>
</protein>
<dbReference type="AlphaFoldDB" id="A0A1A9B171"/>
<feature type="transmembrane region" description="Helical" evidence="1">
    <location>
        <begin position="42"/>
        <end position="62"/>
    </location>
</feature>
<keyword evidence="1" id="KW-1133">Transmembrane helix</keyword>
<sequence>MPVRHLLATTTAAALAGGLGFAAPAAAHVSVAAGGIGGSGRFGATTFAAVSLAGAIIGGLAVARPTSGGRGRALLALAAGLVGLVLSAVHLALTSDGFGNGQGRAGAIVGVVLGVVGTGLGGWASARARRTT</sequence>
<keyword evidence="1" id="KW-0812">Transmembrane</keyword>
<feature type="transmembrane region" description="Helical" evidence="1">
    <location>
        <begin position="105"/>
        <end position="126"/>
    </location>
</feature>
<dbReference type="Proteomes" id="UP000199558">
    <property type="component" value="Unassembled WGS sequence"/>
</dbReference>
<accession>A0A1A9B171</accession>
<dbReference type="Pfam" id="PF19733">
    <property type="entry name" value="DUF6223"/>
    <property type="match status" value="1"/>
</dbReference>
<name>A0A1A9B171_9ACTN</name>